<evidence type="ECO:0000313" key="3">
    <source>
        <dbReference type="Proteomes" id="UP000246635"/>
    </source>
</evidence>
<feature type="transmembrane region" description="Helical" evidence="1">
    <location>
        <begin position="6"/>
        <end position="23"/>
    </location>
</feature>
<feature type="transmembrane region" description="Helical" evidence="1">
    <location>
        <begin position="30"/>
        <end position="48"/>
    </location>
</feature>
<name>A0A2V2YQH5_9BACL</name>
<keyword evidence="1" id="KW-0472">Membrane</keyword>
<evidence type="ECO:0000313" key="2">
    <source>
        <dbReference type="EMBL" id="PWV95905.1"/>
    </source>
</evidence>
<dbReference type="EMBL" id="QGTQ01000024">
    <property type="protein sequence ID" value="PWV95905.1"/>
    <property type="molecule type" value="Genomic_DNA"/>
</dbReference>
<dbReference type="AlphaFoldDB" id="A0A2V2YQH5"/>
<accession>A0A2V2YQH5</accession>
<protein>
    <submittedName>
        <fullName evidence="2">Uncharacterized protein</fullName>
    </submittedName>
</protein>
<reference evidence="2 3" key="1">
    <citation type="submission" date="2018-05" db="EMBL/GenBank/DDBJ databases">
        <title>Genomic Encyclopedia of Type Strains, Phase III (KMG-III): the genomes of soil and plant-associated and newly described type strains.</title>
        <authorList>
            <person name="Whitman W."/>
        </authorList>
    </citation>
    <scope>NUCLEOTIDE SEQUENCE [LARGE SCALE GENOMIC DNA]</scope>
    <source>
        <strain evidence="2 3">CECT 5696</strain>
    </source>
</reference>
<proteinExistence type="predicted"/>
<keyword evidence="1" id="KW-1133">Transmembrane helix</keyword>
<organism evidence="2 3">
    <name type="scientific">Paenibacillus cellulosilyticus</name>
    <dbReference type="NCBI Taxonomy" id="375489"/>
    <lineage>
        <taxon>Bacteria</taxon>
        <taxon>Bacillati</taxon>
        <taxon>Bacillota</taxon>
        <taxon>Bacilli</taxon>
        <taxon>Bacillales</taxon>
        <taxon>Paenibacillaceae</taxon>
        <taxon>Paenibacillus</taxon>
    </lineage>
</organism>
<keyword evidence="3" id="KW-1185">Reference proteome</keyword>
<keyword evidence="1" id="KW-0812">Transmembrane</keyword>
<evidence type="ECO:0000256" key="1">
    <source>
        <dbReference type="SAM" id="Phobius"/>
    </source>
</evidence>
<dbReference type="RefSeq" id="WP_245946835.1">
    <property type="nucleotide sequence ID" value="NZ_CP054613.1"/>
</dbReference>
<dbReference type="Proteomes" id="UP000246635">
    <property type="component" value="Unassembled WGS sequence"/>
</dbReference>
<sequence>MMWFIAGIIIIVGFCFIIEIPSLMKFKKDLWTFVVAMLVATALSLVSVRHVPLPNPLDWAAVIFEPIGESMKRTFE</sequence>
<gene>
    <name evidence="2" type="ORF">DFQ01_12480</name>
</gene>
<comment type="caution">
    <text evidence="2">The sequence shown here is derived from an EMBL/GenBank/DDBJ whole genome shotgun (WGS) entry which is preliminary data.</text>
</comment>